<dbReference type="InterPro" id="IPR036388">
    <property type="entry name" value="WH-like_DNA-bd_sf"/>
</dbReference>
<evidence type="ECO:0000256" key="2">
    <source>
        <dbReference type="ARBA" id="ARBA00023163"/>
    </source>
</evidence>
<feature type="domain" description="Mga helix-turn-helix" evidence="3">
    <location>
        <begin position="83"/>
        <end position="161"/>
    </location>
</feature>
<organism evidence="4 5">
    <name type="scientific">Streptococcus didelphis</name>
    <dbReference type="NCBI Taxonomy" id="102886"/>
    <lineage>
        <taxon>Bacteria</taxon>
        <taxon>Bacillati</taxon>
        <taxon>Bacillota</taxon>
        <taxon>Bacilli</taxon>
        <taxon>Lactobacillales</taxon>
        <taxon>Streptococcaceae</taxon>
        <taxon>Streptococcus</taxon>
    </lineage>
</organism>
<dbReference type="PANTHER" id="PTHR30185:SF18">
    <property type="entry name" value="TRANSCRIPTIONAL REGULATOR MTLR"/>
    <property type="match status" value="1"/>
</dbReference>
<accession>A0ABY9LKK5</accession>
<evidence type="ECO:0000313" key="5">
    <source>
        <dbReference type="Proteomes" id="UP001238096"/>
    </source>
</evidence>
<evidence type="ECO:0000313" key="4">
    <source>
        <dbReference type="EMBL" id="WMB28616.1"/>
    </source>
</evidence>
<keyword evidence="5" id="KW-1185">Reference proteome</keyword>
<evidence type="ECO:0000259" key="3">
    <source>
        <dbReference type="Pfam" id="PF05043"/>
    </source>
</evidence>
<dbReference type="Proteomes" id="UP001238096">
    <property type="component" value="Chromosome"/>
</dbReference>
<proteinExistence type="predicted"/>
<sequence>MRIEQLMDKERRAQYLLLMKLYQTDHLLSLKEVLNHFNLSKVTLIKYISNLNQLLAVAGLSSSISLEQDLLELSDDGQFTWPELLDILLEDSIPYHILLYLYRHETFNISSLSQELMISEATLNRHLAYLNTCLEEFNLSIWQGKQIGSEIQWRYFYYDLFSQSLSSDKLSCLISGLDRQNLLNLIEKMVGQELSEDTLQTILLWLAISQNRLSFTGDKSFAGDLDLAFIEENVFFTRLEKTMIHYLRRYAIEFDTFEVKSLFVFLLSYPILPIPSMEYILGFGGPIADKISEALWLLRKADIIGERTKEELIYGLGVFFSRAYFFRGAIISRNNPTQALYQLVEEEKREKVHFIIGHFIMQAGDKTLQETDLAKVLSYDLLELLIFSIERHHRPLEIGLDFGSNRVQQAIVEISIRKHLENNRNFQLESFATERSFDCIIRYKKCPYLGELPCYHLKDYSSPLELKYLEEFLKELHYHKNNQKTVREK</sequence>
<reference evidence="5" key="1">
    <citation type="submission" date="2022-10" db="EMBL/GenBank/DDBJ databases">
        <title>Streptococcus didelphis as causative of fatal infections in opossums (Didelphis albiventris).</title>
        <authorList>
            <person name="Breyer G.M."/>
            <person name="Da Silva M.E.R.J."/>
            <person name="Siqueira F.M."/>
        </authorList>
    </citation>
    <scope>NUCLEOTIDE SEQUENCE [LARGE SCALE GENOMIC DNA]</scope>
    <source>
        <strain evidence="5">LBVP101/21</strain>
    </source>
</reference>
<dbReference type="InterPro" id="IPR007737">
    <property type="entry name" value="Mga_HTH"/>
</dbReference>
<dbReference type="EMBL" id="CP110509">
    <property type="protein sequence ID" value="WMB28616.1"/>
    <property type="molecule type" value="Genomic_DNA"/>
</dbReference>
<dbReference type="RefSeq" id="WP_018366661.1">
    <property type="nucleotide sequence ID" value="NZ_CP104407.1"/>
</dbReference>
<dbReference type="InterPro" id="IPR050661">
    <property type="entry name" value="BglG_antiterminators"/>
</dbReference>
<keyword evidence="2" id="KW-0804">Transcription</keyword>
<dbReference type="PANTHER" id="PTHR30185">
    <property type="entry name" value="CRYPTIC BETA-GLUCOSIDE BGL OPERON ANTITERMINATOR"/>
    <property type="match status" value="1"/>
</dbReference>
<gene>
    <name evidence="4" type="ORF">N1496_03665</name>
</gene>
<name>A0ABY9LKK5_9STRE</name>
<keyword evidence="1" id="KW-0805">Transcription regulation</keyword>
<dbReference type="Gene3D" id="1.10.10.10">
    <property type="entry name" value="Winged helix-like DNA-binding domain superfamily/Winged helix DNA-binding domain"/>
    <property type="match status" value="1"/>
</dbReference>
<protein>
    <submittedName>
        <fullName evidence="4">Helix-turn-helix domain-containing protein</fullName>
    </submittedName>
</protein>
<dbReference type="Pfam" id="PF05043">
    <property type="entry name" value="Mga"/>
    <property type="match status" value="1"/>
</dbReference>
<evidence type="ECO:0000256" key="1">
    <source>
        <dbReference type="ARBA" id="ARBA00023015"/>
    </source>
</evidence>